<dbReference type="EMBL" id="BDSP01000048">
    <property type="protein sequence ID" value="GAX11957.1"/>
    <property type="molecule type" value="Genomic_DNA"/>
</dbReference>
<organism evidence="1 2">
    <name type="scientific">Fistulifera solaris</name>
    <name type="common">Oleaginous diatom</name>
    <dbReference type="NCBI Taxonomy" id="1519565"/>
    <lineage>
        <taxon>Eukaryota</taxon>
        <taxon>Sar</taxon>
        <taxon>Stramenopiles</taxon>
        <taxon>Ochrophyta</taxon>
        <taxon>Bacillariophyta</taxon>
        <taxon>Bacillariophyceae</taxon>
        <taxon>Bacillariophycidae</taxon>
        <taxon>Naviculales</taxon>
        <taxon>Naviculaceae</taxon>
        <taxon>Fistulifera</taxon>
    </lineage>
</organism>
<sequence>MPALTYAQESAAVEEAASEAFQLIDAFAEQETNDPNGPWRQPEQILSSLNEARAKLMNAWNELSAKMAEDEQQEKTSTVVNEEDFRVAYVNMITDAFADILEDLRNHDPDFDVDVLVDCLQSGMELIPEEDRALWMKEFQEANQEDIDELFPHARRRRDLGYDVESASK</sequence>
<proteinExistence type="predicted"/>
<dbReference type="OrthoDB" id="45580at2759"/>
<protein>
    <recommendedName>
        <fullName evidence="3">Ribosome assembly protein 3</fullName>
    </recommendedName>
</protein>
<keyword evidence="2" id="KW-1185">Reference proteome</keyword>
<reference evidence="1 2" key="1">
    <citation type="journal article" date="2015" name="Plant Cell">
        <title>Oil accumulation by the oleaginous diatom Fistulifera solaris as revealed by the genome and transcriptome.</title>
        <authorList>
            <person name="Tanaka T."/>
            <person name="Maeda Y."/>
            <person name="Veluchamy A."/>
            <person name="Tanaka M."/>
            <person name="Abida H."/>
            <person name="Marechal E."/>
            <person name="Bowler C."/>
            <person name="Muto M."/>
            <person name="Sunaga Y."/>
            <person name="Tanaka M."/>
            <person name="Yoshino T."/>
            <person name="Taniguchi T."/>
            <person name="Fukuda Y."/>
            <person name="Nemoto M."/>
            <person name="Matsumoto M."/>
            <person name="Wong P.S."/>
            <person name="Aburatani S."/>
            <person name="Fujibuchi W."/>
        </authorList>
    </citation>
    <scope>NUCLEOTIDE SEQUENCE [LARGE SCALE GENOMIC DNA]</scope>
    <source>
        <strain evidence="1 2">JPCC DA0580</strain>
    </source>
</reference>
<name>A0A1Z5JD79_FISSO</name>
<dbReference type="AlphaFoldDB" id="A0A1Z5JD79"/>
<dbReference type="Proteomes" id="UP000198406">
    <property type="component" value="Unassembled WGS sequence"/>
</dbReference>
<accession>A0A1Z5JD79</accession>
<evidence type="ECO:0000313" key="1">
    <source>
        <dbReference type="EMBL" id="GAX11957.1"/>
    </source>
</evidence>
<comment type="caution">
    <text evidence="1">The sequence shown here is derived from an EMBL/GenBank/DDBJ whole genome shotgun (WGS) entry which is preliminary data.</text>
</comment>
<gene>
    <name evidence="1" type="ORF">FisN_8Lh050</name>
</gene>
<evidence type="ECO:0000313" key="2">
    <source>
        <dbReference type="Proteomes" id="UP000198406"/>
    </source>
</evidence>
<evidence type="ECO:0008006" key="3">
    <source>
        <dbReference type="Google" id="ProtNLM"/>
    </source>
</evidence>
<dbReference type="InParanoid" id="A0A1Z5JD79"/>